<dbReference type="AlphaFoldDB" id="A0A0J6HZ59"/>
<sequence>MGWVMIAELRDISVFIRLLASLQQWALFNSSIVLYGVPGGSIHGTTTIEGKYQKDPKGEHLTLCFKDGEMSEKGTHVASHGYVNSRQDWEIHEASHSPEKPDATVARGTGRAIWPAEATYEIEVAFGHVPDETEIKLPEK</sequence>
<dbReference type="OrthoDB" id="4955540at2759"/>
<evidence type="ECO:0000313" key="1">
    <source>
        <dbReference type="EMBL" id="KMM64267.1"/>
    </source>
</evidence>
<dbReference type="Proteomes" id="UP000054567">
    <property type="component" value="Unassembled WGS sequence"/>
</dbReference>
<organism evidence="1 2">
    <name type="scientific">Coccidioides posadasii RMSCC 3488</name>
    <dbReference type="NCBI Taxonomy" id="454284"/>
    <lineage>
        <taxon>Eukaryota</taxon>
        <taxon>Fungi</taxon>
        <taxon>Dikarya</taxon>
        <taxon>Ascomycota</taxon>
        <taxon>Pezizomycotina</taxon>
        <taxon>Eurotiomycetes</taxon>
        <taxon>Eurotiomycetidae</taxon>
        <taxon>Onygenales</taxon>
        <taxon>Onygenaceae</taxon>
        <taxon>Coccidioides</taxon>
    </lineage>
</organism>
<accession>A0A0J6HZ59</accession>
<name>A0A0J6HZ59_COCPO</name>
<protein>
    <submittedName>
        <fullName evidence="1">Uncharacterized protein</fullName>
    </submittedName>
</protein>
<reference evidence="1 2" key="1">
    <citation type="submission" date="2007-06" db="EMBL/GenBank/DDBJ databases">
        <title>The Genome Sequence of Coccidioides posadasii RMSCC_3488.</title>
        <authorList>
            <consortium name="Coccidioides Genome Resources Consortium"/>
            <consortium name="The Broad Institute Genome Sequencing Platform"/>
            <person name="Henn M.R."/>
            <person name="Sykes S."/>
            <person name="Young S."/>
            <person name="Jaffe D."/>
            <person name="Berlin A."/>
            <person name="Alvarez P."/>
            <person name="Butler J."/>
            <person name="Gnerre S."/>
            <person name="Grabherr M."/>
            <person name="Mauceli E."/>
            <person name="Brockman W."/>
            <person name="Kodira C."/>
            <person name="Alvarado L."/>
            <person name="Zeng Q."/>
            <person name="Crawford M."/>
            <person name="Antoine C."/>
            <person name="Devon K."/>
            <person name="Galgiani J."/>
            <person name="Orsborn K."/>
            <person name="Lewis M.L."/>
            <person name="Nusbaum C."/>
            <person name="Galagan J."/>
            <person name="Birren B."/>
        </authorList>
    </citation>
    <scope>NUCLEOTIDE SEQUENCE [LARGE SCALE GENOMIC DNA]</scope>
    <source>
        <strain evidence="1 2">RMSCC 3488</strain>
    </source>
</reference>
<proteinExistence type="predicted"/>
<dbReference type="EMBL" id="DS268109">
    <property type="protein sequence ID" value="KMM64267.1"/>
    <property type="molecule type" value="Genomic_DNA"/>
</dbReference>
<evidence type="ECO:0000313" key="2">
    <source>
        <dbReference type="Proteomes" id="UP000054567"/>
    </source>
</evidence>
<dbReference type="VEuPathDB" id="FungiDB:CPAG_00619"/>
<reference evidence="2" key="2">
    <citation type="journal article" date="2009" name="Genome Res.">
        <title>Comparative genomic analyses of the human fungal pathogens Coccidioides and their relatives.</title>
        <authorList>
            <person name="Sharpton T.J."/>
            <person name="Stajich J.E."/>
            <person name="Rounsley S.D."/>
            <person name="Gardner M.J."/>
            <person name="Wortman J.R."/>
            <person name="Jordar V.S."/>
            <person name="Maiti R."/>
            <person name="Kodira C.D."/>
            <person name="Neafsey D.E."/>
            <person name="Zeng Q."/>
            <person name="Hung C.-Y."/>
            <person name="McMahan C."/>
            <person name="Muszewska A."/>
            <person name="Grynberg M."/>
            <person name="Mandel M.A."/>
            <person name="Kellner E.M."/>
            <person name="Barker B.M."/>
            <person name="Galgiani J.N."/>
            <person name="Orbach M.J."/>
            <person name="Kirkland T.N."/>
            <person name="Cole G.T."/>
            <person name="Henn M.R."/>
            <person name="Birren B.W."/>
            <person name="Taylor J.W."/>
        </authorList>
    </citation>
    <scope>NUCLEOTIDE SEQUENCE [LARGE SCALE GENOMIC DNA]</scope>
    <source>
        <strain evidence="2">RMSCC 3488</strain>
    </source>
</reference>
<gene>
    <name evidence="1" type="ORF">CPAG_00619</name>
</gene>
<reference evidence="2" key="3">
    <citation type="journal article" date="2010" name="Genome Res.">
        <title>Population genomic sequencing of Coccidioides fungi reveals recent hybridization and transposon control.</title>
        <authorList>
            <person name="Neafsey D.E."/>
            <person name="Barker B.M."/>
            <person name="Sharpton T.J."/>
            <person name="Stajich J.E."/>
            <person name="Park D.J."/>
            <person name="Whiston E."/>
            <person name="Hung C.-Y."/>
            <person name="McMahan C."/>
            <person name="White J."/>
            <person name="Sykes S."/>
            <person name="Heiman D."/>
            <person name="Young S."/>
            <person name="Zeng Q."/>
            <person name="Abouelleil A."/>
            <person name="Aftuck L."/>
            <person name="Bessette D."/>
            <person name="Brown A."/>
            <person name="FitzGerald M."/>
            <person name="Lui A."/>
            <person name="Macdonald J.P."/>
            <person name="Priest M."/>
            <person name="Orbach M.J."/>
            <person name="Galgiani J.N."/>
            <person name="Kirkland T.N."/>
            <person name="Cole G.T."/>
            <person name="Birren B.W."/>
            <person name="Henn M.R."/>
            <person name="Taylor J.W."/>
            <person name="Rounsley S.D."/>
        </authorList>
    </citation>
    <scope>NUCLEOTIDE SEQUENCE [LARGE SCALE GENOMIC DNA]</scope>
    <source>
        <strain evidence="2">RMSCC 3488</strain>
    </source>
</reference>